<dbReference type="EMBL" id="BMXR01000002">
    <property type="protein sequence ID" value="GGX44633.1"/>
    <property type="molecule type" value="Genomic_DNA"/>
</dbReference>
<evidence type="ECO:0000313" key="5">
    <source>
        <dbReference type="Proteomes" id="UP000626148"/>
    </source>
</evidence>
<keyword evidence="5" id="KW-1185">Reference proteome</keyword>
<keyword evidence="3" id="KW-1133">Transmembrane helix</keyword>
<dbReference type="PANTHER" id="PTHR38043">
    <property type="entry name" value="PROTEIN HEMX"/>
    <property type="match status" value="1"/>
</dbReference>
<evidence type="ECO:0000256" key="2">
    <source>
        <dbReference type="SAM" id="MobiDB-lite"/>
    </source>
</evidence>
<feature type="region of interest" description="Disordered" evidence="2">
    <location>
        <begin position="1"/>
        <end position="80"/>
    </location>
</feature>
<evidence type="ECO:0000313" key="4">
    <source>
        <dbReference type="EMBL" id="GGX44633.1"/>
    </source>
</evidence>
<keyword evidence="3" id="KW-0812">Transmembrane</keyword>
<organism evidence="4 5">
    <name type="scientific">Saccharospirillum salsuginis</name>
    <dbReference type="NCBI Taxonomy" id="418750"/>
    <lineage>
        <taxon>Bacteria</taxon>
        <taxon>Pseudomonadati</taxon>
        <taxon>Pseudomonadota</taxon>
        <taxon>Gammaproteobacteria</taxon>
        <taxon>Oceanospirillales</taxon>
        <taxon>Saccharospirillaceae</taxon>
        <taxon>Saccharospirillum</taxon>
    </lineage>
</organism>
<comment type="caution">
    <text evidence="4">The sequence shown here is derived from an EMBL/GenBank/DDBJ whole genome shotgun (WGS) entry which is preliminary data.</text>
</comment>
<reference evidence="4" key="1">
    <citation type="journal article" date="2014" name="Int. J. Syst. Evol. Microbiol.">
        <title>Complete genome sequence of Corynebacterium casei LMG S-19264T (=DSM 44701T), isolated from a smear-ripened cheese.</title>
        <authorList>
            <consortium name="US DOE Joint Genome Institute (JGI-PGF)"/>
            <person name="Walter F."/>
            <person name="Albersmeier A."/>
            <person name="Kalinowski J."/>
            <person name="Ruckert C."/>
        </authorList>
    </citation>
    <scope>NUCLEOTIDE SEQUENCE</scope>
    <source>
        <strain evidence="4">KCTC 22169</strain>
    </source>
</reference>
<dbReference type="RefSeq" id="WP_189607326.1">
    <property type="nucleotide sequence ID" value="NZ_BMXR01000002.1"/>
</dbReference>
<dbReference type="InterPro" id="IPR007470">
    <property type="entry name" value="HemX"/>
</dbReference>
<feature type="region of interest" description="Disordered" evidence="2">
    <location>
        <begin position="392"/>
        <end position="412"/>
    </location>
</feature>
<dbReference type="Pfam" id="PF04375">
    <property type="entry name" value="HemX"/>
    <property type="match status" value="1"/>
</dbReference>
<sequence length="412" mass="45968">MTHPDDQKPDSEPSTGTPPEGADRVDTQNDGDSSRDTESEPVADHVESTDKPQPSPSESEARTPPPPKRPGRTSRRSSGPRRPWLWPLVSLILLAVLVAAGYWGVQQLGRLNQNWQSLTRNQEQLVEQVDTLQSRLGQSERARANLEDQLRSELAAQEEMLVETAQRLSRRQDLEADRWPLEEALALLRLAERRLQLDQNAEVALRLLNAADQVLAGLTQAAVLPVRRQIAQDRLALQSVESPDINGLYFRLDAVHETLAALDWTPEDAVTPKVQPDPDSAWKAFVDSLGSLVTITRLDTAYQAPPLLDDFARWQQHALLLAEQAQLALLAGNQALYDTAVRQLLDHLQPMRETLKLQPVVDELNALHDTRLNPDWPDIHGSVRALEDYMARAETENSDSDPSDSAEQEGTE</sequence>
<evidence type="ECO:0000256" key="3">
    <source>
        <dbReference type="SAM" id="Phobius"/>
    </source>
</evidence>
<name>A0A918K1Q0_9GAMM</name>
<keyword evidence="1" id="KW-0175">Coiled coil</keyword>
<reference evidence="4" key="2">
    <citation type="submission" date="2020-09" db="EMBL/GenBank/DDBJ databases">
        <authorList>
            <person name="Sun Q."/>
            <person name="Kim S."/>
        </authorList>
    </citation>
    <scope>NUCLEOTIDE SEQUENCE</scope>
    <source>
        <strain evidence="4">KCTC 22169</strain>
    </source>
</reference>
<feature type="compositionally biased region" description="Basic and acidic residues" evidence="2">
    <location>
        <begin position="21"/>
        <end position="50"/>
    </location>
</feature>
<feature type="compositionally biased region" description="Acidic residues" evidence="2">
    <location>
        <begin position="396"/>
        <end position="412"/>
    </location>
</feature>
<dbReference type="AlphaFoldDB" id="A0A918K1Q0"/>
<accession>A0A918K1Q0</accession>
<feature type="compositionally biased region" description="Basic and acidic residues" evidence="2">
    <location>
        <begin position="1"/>
        <end position="11"/>
    </location>
</feature>
<proteinExistence type="predicted"/>
<evidence type="ECO:0000256" key="1">
    <source>
        <dbReference type="SAM" id="Coils"/>
    </source>
</evidence>
<gene>
    <name evidence="4" type="ORF">GCM10007392_09280</name>
</gene>
<feature type="transmembrane region" description="Helical" evidence="3">
    <location>
        <begin position="84"/>
        <end position="105"/>
    </location>
</feature>
<dbReference type="Proteomes" id="UP000626148">
    <property type="component" value="Unassembled WGS sequence"/>
</dbReference>
<keyword evidence="3" id="KW-0472">Membrane</keyword>
<dbReference type="PANTHER" id="PTHR38043:SF1">
    <property type="entry name" value="PROTEIN HEMX"/>
    <property type="match status" value="1"/>
</dbReference>
<feature type="coiled-coil region" evidence="1">
    <location>
        <begin position="122"/>
        <end position="201"/>
    </location>
</feature>
<feature type="compositionally biased region" description="Basic residues" evidence="2">
    <location>
        <begin position="69"/>
        <end position="79"/>
    </location>
</feature>
<protein>
    <recommendedName>
        <fullName evidence="6">Uroporphyrin-3 C-methyltransferase</fullName>
    </recommendedName>
</protein>
<evidence type="ECO:0008006" key="6">
    <source>
        <dbReference type="Google" id="ProtNLM"/>
    </source>
</evidence>